<dbReference type="AlphaFoldDB" id="A0A6M4H9D3"/>
<feature type="signal peptide" evidence="2">
    <location>
        <begin position="1"/>
        <end position="23"/>
    </location>
</feature>
<evidence type="ECO:0000256" key="2">
    <source>
        <dbReference type="SAM" id="SignalP"/>
    </source>
</evidence>
<feature type="chain" id="PRO_5026800833" description="Tetratricopeptide repeat-containing protein" evidence="2">
    <location>
        <begin position="24"/>
        <end position="335"/>
    </location>
</feature>
<gene>
    <name evidence="3" type="ORF">DSM104440_03005</name>
</gene>
<dbReference type="InterPro" id="IPR011990">
    <property type="entry name" value="TPR-like_helical_dom_sf"/>
</dbReference>
<evidence type="ECO:0000313" key="4">
    <source>
        <dbReference type="Proteomes" id="UP000503096"/>
    </source>
</evidence>
<keyword evidence="1" id="KW-0812">Transmembrane</keyword>
<keyword evidence="4" id="KW-1185">Reference proteome</keyword>
<organism evidence="3 4">
    <name type="scientific">Usitatibacter palustris</name>
    <dbReference type="NCBI Taxonomy" id="2732487"/>
    <lineage>
        <taxon>Bacteria</taxon>
        <taxon>Pseudomonadati</taxon>
        <taxon>Pseudomonadota</taxon>
        <taxon>Betaproteobacteria</taxon>
        <taxon>Nitrosomonadales</taxon>
        <taxon>Usitatibacteraceae</taxon>
        <taxon>Usitatibacter</taxon>
    </lineage>
</organism>
<dbReference type="Gene3D" id="1.25.40.10">
    <property type="entry name" value="Tetratricopeptide repeat domain"/>
    <property type="match status" value="1"/>
</dbReference>
<dbReference type="InParanoid" id="A0A6M4H9D3"/>
<proteinExistence type="predicted"/>
<dbReference type="Proteomes" id="UP000503096">
    <property type="component" value="Chromosome"/>
</dbReference>
<keyword evidence="1" id="KW-0472">Membrane</keyword>
<sequence>MPRTPTFICKVLLGLAASLAAFAQSAAQFPTVKRDGFANMVLTDGTSFVPRNPISRAKGGDDVIYWIQWNGPVPHSTLRCVITGPDTNLDDTENFASAEPGGYSVCGMETDDSDGGVFTFTQYLNGEKVGEKSITIDKQSFFGNLSLRKKWKWLVGALAGIILLAYWIRRKMTGDKRSLSAVMGGEAPDVPKKPGARGSVSIGSMTGPASGNLPPLATAPKVDPAEELARKLETFKRSLAVDPAFRLSKPEDVLPIAKAARAAGDPQIAVAALRGFDKINPGHALIPDVYLLSAKVMAEDLDNKDMARKILQHVLAKYPGHYLAQEAKRYLESLT</sequence>
<name>A0A6M4H9D3_9PROT</name>
<evidence type="ECO:0000256" key="1">
    <source>
        <dbReference type="SAM" id="Phobius"/>
    </source>
</evidence>
<evidence type="ECO:0000313" key="3">
    <source>
        <dbReference type="EMBL" id="QJR16176.1"/>
    </source>
</evidence>
<dbReference type="EMBL" id="CP053073">
    <property type="protein sequence ID" value="QJR16176.1"/>
    <property type="molecule type" value="Genomic_DNA"/>
</dbReference>
<protein>
    <recommendedName>
        <fullName evidence="5">Tetratricopeptide repeat-containing protein</fullName>
    </recommendedName>
</protein>
<dbReference type="KEGG" id="upl:DSM104440_03005"/>
<keyword evidence="2" id="KW-0732">Signal</keyword>
<dbReference type="RefSeq" id="WP_171164067.1">
    <property type="nucleotide sequence ID" value="NZ_CP053073.1"/>
</dbReference>
<keyword evidence="1" id="KW-1133">Transmembrane helix</keyword>
<feature type="transmembrane region" description="Helical" evidence="1">
    <location>
        <begin position="151"/>
        <end position="168"/>
    </location>
</feature>
<evidence type="ECO:0008006" key="5">
    <source>
        <dbReference type="Google" id="ProtNLM"/>
    </source>
</evidence>
<reference evidence="3 4" key="1">
    <citation type="submission" date="2020-04" db="EMBL/GenBank/DDBJ databases">
        <title>Usitatibacter rugosus gen. nov., sp. nov. and Usitatibacter palustris sp. nov., novel members of Usitatibacteraceae fam. nov. within the order Nitrosomonadales isolated from soil.</title>
        <authorList>
            <person name="Huber K.J."/>
            <person name="Neumann-Schaal M."/>
            <person name="Geppert A."/>
            <person name="Luckner M."/>
            <person name="Wanner G."/>
            <person name="Overmann J."/>
        </authorList>
    </citation>
    <scope>NUCLEOTIDE SEQUENCE [LARGE SCALE GENOMIC DNA]</scope>
    <source>
        <strain evidence="3 4">Swamp67</strain>
    </source>
</reference>
<accession>A0A6M4H9D3</accession>